<keyword evidence="5 6" id="KW-0472">Membrane</keyword>
<dbReference type="InterPro" id="IPR036412">
    <property type="entry name" value="HAD-like_sf"/>
</dbReference>
<reference evidence="8" key="2">
    <citation type="journal article" date="2021" name="PeerJ">
        <title>Extensive microbial diversity within the chicken gut microbiome revealed by metagenomics and culture.</title>
        <authorList>
            <person name="Gilroy R."/>
            <person name="Ravi A."/>
            <person name="Getino M."/>
            <person name="Pursley I."/>
            <person name="Horton D.L."/>
            <person name="Alikhan N.F."/>
            <person name="Baker D."/>
            <person name="Gharbi K."/>
            <person name="Hall N."/>
            <person name="Watson M."/>
            <person name="Adriaenssens E.M."/>
            <person name="Foster-Nyarko E."/>
            <person name="Jarju S."/>
            <person name="Secka A."/>
            <person name="Antonio M."/>
            <person name="Oren A."/>
            <person name="Chaudhuri R.R."/>
            <person name="La Ragione R."/>
            <person name="Hildebrand F."/>
            <person name="Pallen M.J."/>
        </authorList>
    </citation>
    <scope>NUCLEOTIDE SEQUENCE</scope>
    <source>
        <strain evidence="8">CHK191-8634</strain>
    </source>
</reference>
<keyword evidence="4 6" id="KW-1133">Transmembrane helix</keyword>
<dbReference type="Gene3D" id="3.40.50.1000">
    <property type="entry name" value="HAD superfamily/HAD-like"/>
    <property type="match status" value="1"/>
</dbReference>
<dbReference type="SFLD" id="SFLDG00002">
    <property type="entry name" value="C1.7:_P-type_atpase_like"/>
    <property type="match status" value="1"/>
</dbReference>
<sequence length="797" mass="85669">MKHSPKARPAEPGPRVVRLNPDADIGLTNQQAAQRRAEGLSNTAPETLSKSIGAILRDNLVTFFNFVFVALALCLVAVGAYTDILFLGIVIVNVLIGVIQEIRVKRTLERITLLAARDVAVIRGGQRLEVPPEELVLDDIIEAAAGDQLCADAVLRSGFLEVDESLLTGESDPVPKGPGDMLLSGSVVMAGSGRAQLERVGRDCYASQITGAARKGRRRRSGMMRALDRWLQLTSFAIVPLGLILFWRAWSQPETDLRYAVSSTVAAVVGMIPEGLYLLVSAALAVSVIALSRRGTLVHELSCIENLARVDTLCLDKTGTITEGCMSVTSFIPALADEDELKGLLSAFVHAAGSGNSTSAALRQHCGAPPQAWEVRREVPFSSARKWSAIERADGMQYILGAPEAVLGSGLGPWRSALQKEWEQGRRVLALACGRDMIKDSTLCRTPEALGFVVLADRVRPAAHETLRYFYAQGVDIKIISGDSPEAAARLAGQAGVIGAERWLDVSGLSDDELRRQAADTVVFGRVSPQQKKEIIRALQQKGRSVAMLGDGVNDVLALREADCSVAMASGSDAAQQISQLVLLNSDFSVLPLIVREGRRVMGNIGRAASLFLVKNIYSFCMAAALLFLPLQYPLLPIQVSLYSGLMIGLPSFLLTFEPAADRVRGHFLYRAVLNALPGGLSVAAVLLTAAWWGERIGLPSEQIATLGTMLIGLGGVMVLLWLCWPLSRLRAALVAAMAVLYALAVIVLGPWILHTVPLGREAVRMALCLLAALPVLFGVLACVCGFIKRKLTQKEE</sequence>
<evidence type="ECO:0000313" key="9">
    <source>
        <dbReference type="Proteomes" id="UP000824073"/>
    </source>
</evidence>
<feature type="transmembrane region" description="Helical" evidence="6">
    <location>
        <begin position="227"/>
        <end position="247"/>
    </location>
</feature>
<dbReference type="InterPro" id="IPR023298">
    <property type="entry name" value="ATPase_P-typ_TM_dom_sf"/>
</dbReference>
<dbReference type="Gene3D" id="2.70.150.10">
    <property type="entry name" value="Calcium-transporting ATPase, cytoplasmic transduction domain A"/>
    <property type="match status" value="1"/>
</dbReference>
<evidence type="ECO:0000256" key="1">
    <source>
        <dbReference type="ARBA" id="ARBA00004141"/>
    </source>
</evidence>
<accession>A0A9D1IWG1</accession>
<protein>
    <submittedName>
        <fullName evidence="8">HAD-IC family P-type ATPase</fullName>
    </submittedName>
</protein>
<evidence type="ECO:0000256" key="2">
    <source>
        <dbReference type="ARBA" id="ARBA00022692"/>
    </source>
</evidence>
<dbReference type="EMBL" id="DVMR01000034">
    <property type="protein sequence ID" value="HIU43402.1"/>
    <property type="molecule type" value="Genomic_DNA"/>
</dbReference>
<evidence type="ECO:0000256" key="4">
    <source>
        <dbReference type="ARBA" id="ARBA00022989"/>
    </source>
</evidence>
<dbReference type="InterPro" id="IPR023299">
    <property type="entry name" value="ATPase_P-typ_cyto_dom_N"/>
</dbReference>
<gene>
    <name evidence="8" type="ORF">IAB67_03790</name>
</gene>
<dbReference type="PROSITE" id="PS00154">
    <property type="entry name" value="ATPASE_E1_E2"/>
    <property type="match status" value="1"/>
</dbReference>
<feature type="transmembrane region" description="Helical" evidence="6">
    <location>
        <begin position="732"/>
        <end position="753"/>
    </location>
</feature>
<comment type="subcellular location">
    <subcellularLocation>
        <location evidence="1">Membrane</location>
        <topology evidence="1">Multi-pass membrane protein</topology>
    </subcellularLocation>
</comment>
<organism evidence="8 9">
    <name type="scientific">Candidatus Ventrousia excrementavium</name>
    <dbReference type="NCBI Taxonomy" id="2840961"/>
    <lineage>
        <taxon>Bacteria</taxon>
        <taxon>Bacillati</taxon>
        <taxon>Bacillota</taxon>
        <taxon>Clostridia</taxon>
        <taxon>Eubacteriales</taxon>
        <taxon>Clostridiaceae</taxon>
        <taxon>Clostridiaceae incertae sedis</taxon>
        <taxon>Candidatus Ventrousia</taxon>
    </lineage>
</organism>
<dbReference type="SFLD" id="SFLDS00003">
    <property type="entry name" value="Haloacid_Dehalogenase"/>
    <property type="match status" value="1"/>
</dbReference>
<dbReference type="InterPro" id="IPR044492">
    <property type="entry name" value="P_typ_ATPase_HD_dom"/>
</dbReference>
<feature type="transmembrane region" description="Helical" evidence="6">
    <location>
        <begin position="635"/>
        <end position="656"/>
    </location>
</feature>
<dbReference type="SUPFAM" id="SSF81665">
    <property type="entry name" value="Calcium ATPase, transmembrane domain M"/>
    <property type="match status" value="1"/>
</dbReference>
<keyword evidence="2 6" id="KW-0812">Transmembrane</keyword>
<dbReference type="InterPro" id="IPR008250">
    <property type="entry name" value="ATPase_P-typ_transduc_dom_A_sf"/>
</dbReference>
<feature type="transmembrane region" description="Helical" evidence="6">
    <location>
        <begin position="60"/>
        <end position="78"/>
    </location>
</feature>
<evidence type="ECO:0000259" key="7">
    <source>
        <dbReference type="Pfam" id="PF00122"/>
    </source>
</evidence>
<evidence type="ECO:0000256" key="6">
    <source>
        <dbReference type="SAM" id="Phobius"/>
    </source>
</evidence>
<feature type="transmembrane region" description="Helical" evidence="6">
    <location>
        <begin position="704"/>
        <end position="725"/>
    </location>
</feature>
<dbReference type="GO" id="GO:0005524">
    <property type="term" value="F:ATP binding"/>
    <property type="evidence" value="ECO:0007669"/>
    <property type="project" value="InterPro"/>
</dbReference>
<dbReference type="Gene3D" id="3.40.1110.10">
    <property type="entry name" value="Calcium-transporting ATPase, cytoplasmic domain N"/>
    <property type="match status" value="1"/>
</dbReference>
<dbReference type="Pfam" id="PF00122">
    <property type="entry name" value="E1-E2_ATPase"/>
    <property type="match status" value="1"/>
</dbReference>
<dbReference type="InterPro" id="IPR023214">
    <property type="entry name" value="HAD_sf"/>
</dbReference>
<proteinExistence type="predicted"/>
<dbReference type="PRINTS" id="PR00119">
    <property type="entry name" value="CATATPASE"/>
</dbReference>
<dbReference type="Proteomes" id="UP000824073">
    <property type="component" value="Unassembled WGS sequence"/>
</dbReference>
<dbReference type="SFLD" id="SFLDF00027">
    <property type="entry name" value="p-type_atpase"/>
    <property type="match status" value="1"/>
</dbReference>
<feature type="transmembrane region" description="Helical" evidence="6">
    <location>
        <begin position="267"/>
        <end position="291"/>
    </location>
</feature>
<dbReference type="InterPro" id="IPR018303">
    <property type="entry name" value="ATPase_P-typ_P_site"/>
</dbReference>
<name>A0A9D1IWG1_9CLOT</name>
<dbReference type="Pfam" id="PF00702">
    <property type="entry name" value="Hydrolase"/>
    <property type="match status" value="1"/>
</dbReference>
<evidence type="ECO:0000256" key="3">
    <source>
        <dbReference type="ARBA" id="ARBA00022967"/>
    </source>
</evidence>
<evidence type="ECO:0000313" key="8">
    <source>
        <dbReference type="EMBL" id="HIU43402.1"/>
    </source>
</evidence>
<keyword evidence="3" id="KW-1278">Translocase</keyword>
<dbReference type="NCBIfam" id="TIGR01494">
    <property type="entry name" value="ATPase_P-type"/>
    <property type="match status" value="2"/>
</dbReference>
<comment type="caution">
    <text evidence="8">The sequence shown here is derived from an EMBL/GenBank/DDBJ whole genome shotgun (WGS) entry which is preliminary data.</text>
</comment>
<dbReference type="AlphaFoldDB" id="A0A9D1IWG1"/>
<feature type="domain" description="P-type ATPase A" evidence="7">
    <location>
        <begin position="115"/>
        <end position="212"/>
    </location>
</feature>
<dbReference type="SUPFAM" id="SSF56784">
    <property type="entry name" value="HAD-like"/>
    <property type="match status" value="1"/>
</dbReference>
<dbReference type="InterPro" id="IPR059000">
    <property type="entry name" value="ATPase_P-type_domA"/>
</dbReference>
<dbReference type="InterPro" id="IPR001757">
    <property type="entry name" value="P_typ_ATPase"/>
</dbReference>
<dbReference type="PANTHER" id="PTHR42861">
    <property type="entry name" value="CALCIUM-TRANSPORTING ATPASE"/>
    <property type="match status" value="1"/>
</dbReference>
<feature type="transmembrane region" description="Helical" evidence="6">
    <location>
        <begin position="765"/>
        <end position="788"/>
    </location>
</feature>
<feature type="transmembrane region" description="Helical" evidence="6">
    <location>
        <begin position="608"/>
        <end position="629"/>
    </location>
</feature>
<feature type="transmembrane region" description="Helical" evidence="6">
    <location>
        <begin position="668"/>
        <end position="692"/>
    </location>
</feature>
<dbReference type="SUPFAM" id="SSF81660">
    <property type="entry name" value="Metal cation-transporting ATPase, ATP-binding domain N"/>
    <property type="match status" value="1"/>
</dbReference>
<reference evidence="8" key="1">
    <citation type="submission" date="2020-10" db="EMBL/GenBank/DDBJ databases">
        <authorList>
            <person name="Gilroy R."/>
        </authorList>
    </citation>
    <scope>NUCLEOTIDE SEQUENCE</scope>
    <source>
        <strain evidence="8">CHK191-8634</strain>
    </source>
</reference>
<dbReference type="Gene3D" id="1.20.1110.10">
    <property type="entry name" value="Calcium-transporting ATPase, transmembrane domain"/>
    <property type="match status" value="1"/>
</dbReference>
<dbReference type="PRINTS" id="PR00120">
    <property type="entry name" value="HATPASE"/>
</dbReference>
<feature type="transmembrane region" description="Helical" evidence="6">
    <location>
        <begin position="84"/>
        <end position="102"/>
    </location>
</feature>
<dbReference type="GO" id="GO:0016887">
    <property type="term" value="F:ATP hydrolysis activity"/>
    <property type="evidence" value="ECO:0007669"/>
    <property type="project" value="InterPro"/>
</dbReference>
<dbReference type="SUPFAM" id="SSF81653">
    <property type="entry name" value="Calcium ATPase, transduction domain A"/>
    <property type="match status" value="1"/>
</dbReference>
<evidence type="ECO:0000256" key="5">
    <source>
        <dbReference type="ARBA" id="ARBA00023136"/>
    </source>
</evidence>
<dbReference type="GO" id="GO:0016020">
    <property type="term" value="C:membrane"/>
    <property type="evidence" value="ECO:0007669"/>
    <property type="project" value="UniProtKB-SubCell"/>
</dbReference>